<feature type="compositionally biased region" description="Basic and acidic residues" evidence="2">
    <location>
        <begin position="396"/>
        <end position="413"/>
    </location>
</feature>
<evidence type="ECO:0000256" key="2">
    <source>
        <dbReference type="SAM" id="MobiDB-lite"/>
    </source>
</evidence>
<name>A0A5J4W4K3_9EUKA</name>
<sequence length="915" mass="108213">MQLHLNPSQQSQQQYSPYPPILVSRVTGDYLLDWEMTLDQNKKQDKVIRDEINNDFEKQGEKLGNGGEKKDFIDDNFKQINKFEGFPRQTFNFTCVPINKRPIQKEKDALRKYRDSYTDIFSYGSDDEYFDQLQIFCEPGEGDEIDGFENEIQLNQNNENNNQLQIHGNKFDPSYLPPIDRFSLIHPCEQQSYLNYLFDPTILPNDDEEMKLFILNQDNEVDEDEEEKDLNDKLKQLNDQKNKSNSSQFYQPPFQSDFMSKQNDSSQSNQINKQPQDQQIKMQELIQQKLSKIKQARQQRIYKLKMELEKLLRNLRNKQQQETKYKQQQENDKEINTNMNMSNNIDNKPRIDYTYGYTLPTGPYIQLPPFQILNAFYLTNLPPSLNYVNKFEQEEKRMNQKQRKAEQQQKDQEQGINEEGNQIGNELKQFEDEELNFLESEVVSISFVDRNGFSDTINSYFDPKIYFGGHPAIVCEFYAPHIKMETTENALMKYALMNKEKMDNEKIFEDNDEENEDENNKPDQIENNNNSNNIQKDDKDKNNENENLNEAKDEIFDLGYSIDEYGNIVRNQLPSLTVGKNQKRKRKDQDEKIFTNDLKTKRIHSHKHTFLLLKGVATAVIANEASIEYQQRLKSGNFGLNFLQYSNIAVNTFDNNKYKTIRIDIKLFPIQALMLKQLNELKNREPNNVIDEFGEEEEDEEFVRRQEKDQQKEIHLFDKIEKANKKEEKKLKVKSKNKNKEKEEDLKIFDREINDNKQLLLNQTKKGHSQKNGLNKENNIDQNESEDQSEIDKKNRIALLNEGLENDETQFVQKNIDNKERNIISSITKYVEIIKNVVEEKVDDFVSPIISKFFDSPDSIAKRIMGNYTLEELLYFLKHGLNLEDEEEEEEEEEFEQNEDIQKEIQTSKECQNKI</sequence>
<evidence type="ECO:0000256" key="1">
    <source>
        <dbReference type="SAM" id="Coils"/>
    </source>
</evidence>
<dbReference type="EMBL" id="SNRW01003503">
    <property type="protein sequence ID" value="KAA6389655.1"/>
    <property type="molecule type" value="Genomic_DNA"/>
</dbReference>
<feature type="region of interest" description="Disordered" evidence="2">
    <location>
        <begin position="764"/>
        <end position="792"/>
    </location>
</feature>
<feature type="region of interest" description="Disordered" evidence="2">
    <location>
        <begin position="511"/>
        <end position="545"/>
    </location>
</feature>
<keyword evidence="1" id="KW-0175">Coiled coil</keyword>
<feature type="coiled-coil region" evidence="1">
    <location>
        <begin position="301"/>
        <end position="332"/>
    </location>
</feature>
<proteinExistence type="predicted"/>
<organism evidence="3 4">
    <name type="scientific">Streblomastix strix</name>
    <dbReference type="NCBI Taxonomy" id="222440"/>
    <lineage>
        <taxon>Eukaryota</taxon>
        <taxon>Metamonada</taxon>
        <taxon>Preaxostyla</taxon>
        <taxon>Oxymonadida</taxon>
        <taxon>Streblomastigidae</taxon>
        <taxon>Streblomastix</taxon>
    </lineage>
</organism>
<feature type="compositionally biased region" description="Acidic residues" evidence="2">
    <location>
        <begin position="885"/>
        <end position="899"/>
    </location>
</feature>
<dbReference type="AlphaFoldDB" id="A0A5J4W4K3"/>
<feature type="compositionally biased region" description="Basic and acidic residues" evidence="2">
    <location>
        <begin position="535"/>
        <end position="545"/>
    </location>
</feature>
<evidence type="ECO:0000313" key="4">
    <source>
        <dbReference type="Proteomes" id="UP000324800"/>
    </source>
</evidence>
<feature type="region of interest" description="Disordered" evidence="2">
    <location>
        <begin position="396"/>
        <end position="418"/>
    </location>
</feature>
<accession>A0A5J4W4K3</accession>
<feature type="compositionally biased region" description="Basic and acidic residues" evidence="2">
    <location>
        <begin position="900"/>
        <end position="915"/>
    </location>
</feature>
<feature type="coiled-coil region" evidence="1">
    <location>
        <begin position="717"/>
        <end position="752"/>
    </location>
</feature>
<protein>
    <submittedName>
        <fullName evidence="3">Uncharacterized protein</fullName>
    </submittedName>
</protein>
<feature type="compositionally biased region" description="Polar residues" evidence="2">
    <location>
        <begin position="249"/>
        <end position="279"/>
    </location>
</feature>
<dbReference type="Proteomes" id="UP000324800">
    <property type="component" value="Unassembled WGS sequence"/>
</dbReference>
<feature type="region of interest" description="Disordered" evidence="2">
    <location>
        <begin position="885"/>
        <end position="915"/>
    </location>
</feature>
<evidence type="ECO:0000313" key="3">
    <source>
        <dbReference type="EMBL" id="KAA6389655.1"/>
    </source>
</evidence>
<reference evidence="3 4" key="1">
    <citation type="submission" date="2019-03" db="EMBL/GenBank/DDBJ databases">
        <title>Single cell metagenomics reveals metabolic interactions within the superorganism composed of flagellate Streblomastix strix and complex community of Bacteroidetes bacteria on its surface.</title>
        <authorList>
            <person name="Treitli S.C."/>
            <person name="Kolisko M."/>
            <person name="Husnik F."/>
            <person name="Keeling P."/>
            <person name="Hampl V."/>
        </authorList>
    </citation>
    <scope>NUCLEOTIDE SEQUENCE [LARGE SCALE GENOMIC DNA]</scope>
    <source>
        <strain evidence="3">ST1C</strain>
    </source>
</reference>
<comment type="caution">
    <text evidence="3">The sequence shown here is derived from an EMBL/GenBank/DDBJ whole genome shotgun (WGS) entry which is preliminary data.</text>
</comment>
<feature type="region of interest" description="Disordered" evidence="2">
    <location>
        <begin position="237"/>
        <end position="279"/>
    </location>
</feature>
<feature type="compositionally biased region" description="Polar residues" evidence="2">
    <location>
        <begin position="764"/>
        <end position="782"/>
    </location>
</feature>
<gene>
    <name evidence="3" type="ORF">EZS28_014818</name>
</gene>